<reference evidence="1" key="1">
    <citation type="submission" date="2022-09" db="EMBL/GenBank/DDBJ databases">
        <title>genome sequence of Deinococcus rubellus.</title>
        <authorList>
            <person name="Srinivasan S."/>
        </authorList>
    </citation>
    <scope>NUCLEOTIDE SEQUENCE</scope>
    <source>
        <strain evidence="1">Ant6</strain>
    </source>
</reference>
<organism evidence="1 2">
    <name type="scientific">Deinococcus rubellus</name>
    <dbReference type="NCBI Taxonomy" id="1889240"/>
    <lineage>
        <taxon>Bacteria</taxon>
        <taxon>Thermotogati</taxon>
        <taxon>Deinococcota</taxon>
        <taxon>Deinococci</taxon>
        <taxon>Deinococcales</taxon>
        <taxon>Deinococcaceae</taxon>
        <taxon>Deinococcus</taxon>
    </lineage>
</organism>
<dbReference type="RefSeq" id="WP_260559495.1">
    <property type="nucleotide sequence ID" value="NZ_CP104213.1"/>
</dbReference>
<gene>
    <name evidence="1" type="ORF">N0D28_10615</name>
</gene>
<name>A0ABY5YFY5_9DEIO</name>
<evidence type="ECO:0000313" key="2">
    <source>
        <dbReference type="Proteomes" id="UP001060261"/>
    </source>
</evidence>
<keyword evidence="2" id="KW-1185">Reference proteome</keyword>
<dbReference type="Proteomes" id="UP001060261">
    <property type="component" value="Chromosome"/>
</dbReference>
<accession>A0ABY5YFY5</accession>
<sequence length="65" mass="6929">MIPRLTGLDAESEQGQALTKGWEEAFKPMLPDLQATPGAAKLVASPRDLGFNLMLGSSGEDEIVE</sequence>
<proteinExistence type="predicted"/>
<protein>
    <submittedName>
        <fullName evidence="1">Uncharacterized protein</fullName>
    </submittedName>
</protein>
<evidence type="ECO:0000313" key="1">
    <source>
        <dbReference type="EMBL" id="UWX63204.1"/>
    </source>
</evidence>
<dbReference type="EMBL" id="CP104213">
    <property type="protein sequence ID" value="UWX63204.1"/>
    <property type="molecule type" value="Genomic_DNA"/>
</dbReference>